<dbReference type="InterPro" id="IPR036196">
    <property type="entry name" value="Ptyr_pPase_sf"/>
</dbReference>
<evidence type="ECO:0000259" key="2">
    <source>
        <dbReference type="Pfam" id="PF01451"/>
    </source>
</evidence>
<dbReference type="RefSeq" id="WP_192147955.1">
    <property type="nucleotide sequence ID" value="NZ_JACYXI010000005.1"/>
</dbReference>
<comment type="caution">
    <text evidence="3">The sequence shown here is derived from an EMBL/GenBank/DDBJ whole genome shotgun (WGS) entry which is preliminary data.</text>
</comment>
<name>A0ABR9CLU0_9HYPH</name>
<reference evidence="3 4" key="2">
    <citation type="journal article" date="2021" name="Int. J. Syst. Evol. Microbiol.">
        <title>Roseibium litorale sp. nov., isolated from a tidal flat sediment and proposal for the reclassification of Labrenzia polysiphoniae as Roseibium polysiphoniae comb. nov.</title>
        <authorList>
            <person name="Liu Y."/>
            <person name="Pei T."/>
            <person name="Du J."/>
            <person name="Chao M."/>
            <person name="Deng M.R."/>
            <person name="Zhu H."/>
        </authorList>
    </citation>
    <scope>NUCLEOTIDE SEQUENCE [LARGE SCALE GENOMIC DNA]</scope>
    <source>
        <strain evidence="3 4">4C16A</strain>
    </source>
</reference>
<accession>A0ABR9CLU0</accession>
<dbReference type="PANTHER" id="PTHR43428:SF1">
    <property type="entry name" value="ARSENATE REDUCTASE"/>
    <property type="match status" value="1"/>
</dbReference>
<gene>
    <name evidence="3" type="ORF">IG616_09650</name>
</gene>
<reference evidence="4" key="1">
    <citation type="submission" date="2020-09" db="EMBL/GenBank/DDBJ databases">
        <title>The genome sequence of strain Labrenzia suaedae 4C16A.</title>
        <authorList>
            <person name="Liu Y."/>
        </authorList>
    </citation>
    <scope>NUCLEOTIDE SEQUENCE [LARGE SCALE GENOMIC DNA]</scope>
    <source>
        <strain evidence="4">4C16A</strain>
    </source>
</reference>
<dbReference type="EMBL" id="JACYXI010000005">
    <property type="protein sequence ID" value="MBD8891814.1"/>
    <property type="molecule type" value="Genomic_DNA"/>
</dbReference>
<organism evidence="3 4">
    <name type="scientific">Roseibium litorale</name>
    <dbReference type="NCBI Taxonomy" id="2803841"/>
    <lineage>
        <taxon>Bacteria</taxon>
        <taxon>Pseudomonadati</taxon>
        <taxon>Pseudomonadota</taxon>
        <taxon>Alphaproteobacteria</taxon>
        <taxon>Hyphomicrobiales</taxon>
        <taxon>Stappiaceae</taxon>
        <taxon>Roseibium</taxon>
    </lineage>
</organism>
<keyword evidence="4" id="KW-1185">Reference proteome</keyword>
<proteinExistence type="predicted"/>
<sequence length="151" mass="16531">MPEAAILFVCPDNSLLGPLAEAYMNMRGRGQVRAFSAGVKPAQMLHPAVRKLLSAHEIPVDGLQPKSMDIFLMPHAPFPDQVIYLSEMKPVDLPTGWDKAVSIDSWQIAGPAPYPSTFSYAAEYFRRIRLAADRVLLGEPLVGPTSRAEVA</sequence>
<feature type="domain" description="Phosphotyrosine protein phosphatase I" evidence="2">
    <location>
        <begin position="6"/>
        <end position="69"/>
    </location>
</feature>
<dbReference type="Proteomes" id="UP000632063">
    <property type="component" value="Unassembled WGS sequence"/>
</dbReference>
<dbReference type="Gene3D" id="3.40.50.2300">
    <property type="match status" value="1"/>
</dbReference>
<evidence type="ECO:0000256" key="1">
    <source>
        <dbReference type="ARBA" id="ARBA00022849"/>
    </source>
</evidence>
<dbReference type="Pfam" id="PF01451">
    <property type="entry name" value="LMWPc"/>
    <property type="match status" value="1"/>
</dbReference>
<dbReference type="InterPro" id="IPR023485">
    <property type="entry name" value="Ptyr_pPase"/>
</dbReference>
<evidence type="ECO:0000313" key="4">
    <source>
        <dbReference type="Proteomes" id="UP000632063"/>
    </source>
</evidence>
<evidence type="ECO:0000313" key="3">
    <source>
        <dbReference type="EMBL" id="MBD8891814.1"/>
    </source>
</evidence>
<protein>
    <submittedName>
        <fullName evidence="3">ArsR family transcriptional regulator</fullName>
    </submittedName>
</protein>
<keyword evidence="1" id="KW-0059">Arsenical resistance</keyword>
<dbReference type="PANTHER" id="PTHR43428">
    <property type="entry name" value="ARSENATE REDUCTASE"/>
    <property type="match status" value="1"/>
</dbReference>
<dbReference type="SUPFAM" id="SSF52788">
    <property type="entry name" value="Phosphotyrosine protein phosphatases I"/>
    <property type="match status" value="1"/>
</dbReference>